<dbReference type="OrthoDB" id="48509at2759"/>
<proteinExistence type="predicted"/>
<feature type="compositionally biased region" description="Basic and acidic residues" evidence="1">
    <location>
        <begin position="348"/>
        <end position="374"/>
    </location>
</feature>
<evidence type="ECO:0000313" key="3">
    <source>
        <dbReference type="Proteomes" id="UP000479190"/>
    </source>
</evidence>
<dbReference type="Proteomes" id="UP000479190">
    <property type="component" value="Unassembled WGS sequence"/>
</dbReference>
<feature type="compositionally biased region" description="Basic and acidic residues" evidence="1">
    <location>
        <begin position="224"/>
        <end position="251"/>
    </location>
</feature>
<reference evidence="2 3" key="1">
    <citation type="submission" date="2020-02" db="EMBL/GenBank/DDBJ databases">
        <authorList>
            <person name="Ferguson B K."/>
        </authorList>
    </citation>
    <scope>NUCLEOTIDE SEQUENCE [LARGE SCALE GENOMIC DNA]</scope>
</reference>
<dbReference type="AlphaFoldDB" id="A0A6H5ILE2"/>
<feature type="region of interest" description="Disordered" evidence="1">
    <location>
        <begin position="97"/>
        <end position="211"/>
    </location>
</feature>
<sequence length="433" mass="48227">MTDSLKFGPEWLRNLGGDGCSSGGNSGGGGGGGLIPPKYQLAEFRYGREEMLALYDRSYNAPEPLTSFTALYVAKPQAPLALQQMSEDETRLWNGGMSVNITRGRGAGSVDRGNRARTGRGPGTHFRGSGFEDEPARSETQPFPIRNRSFDQRPIDRSWTDRNGGDVMDWNGSSTSPRKELNRGVSGSSLMESNWRRQRGAEEDEGWRTDRNNSKVEKWIKTSSWREDKDRSDRGADIEDDKRLDRWDHKGTGRPFDIPLMRRSRTNHPDNHELPEWATENTGEGGGSFDASGAFHGTYSDDEDDYGERRDERKRGSRVRRVSEGNTPHNKQYASTLKPSSTSTPGGKGEKPLNGERAKLGLETNTKIEKETLHTNRRSLTPIDSPQAPSTPVLNKKQTSIGNQQQNVEAKKKDNKQAKNINEKTKEANTAGL</sequence>
<accession>A0A6H5ILE2</accession>
<feature type="compositionally biased region" description="Polar residues" evidence="1">
    <location>
        <begin position="378"/>
        <end position="408"/>
    </location>
</feature>
<name>A0A6H5ILE2_9HYME</name>
<keyword evidence="3" id="KW-1185">Reference proteome</keyword>
<feature type="compositionally biased region" description="Basic and acidic residues" evidence="1">
    <location>
        <begin position="148"/>
        <end position="164"/>
    </location>
</feature>
<evidence type="ECO:0000256" key="1">
    <source>
        <dbReference type="SAM" id="MobiDB-lite"/>
    </source>
</evidence>
<feature type="region of interest" description="Disordered" evidence="1">
    <location>
        <begin position="224"/>
        <end position="433"/>
    </location>
</feature>
<feature type="compositionally biased region" description="Basic and acidic residues" evidence="1">
    <location>
        <begin position="409"/>
        <end position="427"/>
    </location>
</feature>
<feature type="compositionally biased region" description="Polar residues" evidence="1">
    <location>
        <begin position="324"/>
        <end position="345"/>
    </location>
</feature>
<gene>
    <name evidence="2" type="ORF">TBRA_LOCUS7439</name>
</gene>
<evidence type="ECO:0000313" key="2">
    <source>
        <dbReference type="EMBL" id="CAB0035547.1"/>
    </source>
</evidence>
<dbReference type="EMBL" id="CADCXV010000794">
    <property type="protein sequence ID" value="CAB0035547.1"/>
    <property type="molecule type" value="Genomic_DNA"/>
</dbReference>
<organism evidence="2 3">
    <name type="scientific">Trichogramma brassicae</name>
    <dbReference type="NCBI Taxonomy" id="86971"/>
    <lineage>
        <taxon>Eukaryota</taxon>
        <taxon>Metazoa</taxon>
        <taxon>Ecdysozoa</taxon>
        <taxon>Arthropoda</taxon>
        <taxon>Hexapoda</taxon>
        <taxon>Insecta</taxon>
        <taxon>Pterygota</taxon>
        <taxon>Neoptera</taxon>
        <taxon>Endopterygota</taxon>
        <taxon>Hymenoptera</taxon>
        <taxon>Apocrita</taxon>
        <taxon>Proctotrupomorpha</taxon>
        <taxon>Chalcidoidea</taxon>
        <taxon>Trichogrammatidae</taxon>
        <taxon>Trichogramma</taxon>
    </lineage>
</organism>
<protein>
    <submittedName>
        <fullName evidence="2">Uncharacterized protein</fullName>
    </submittedName>
</protein>